<sequence>METNLSGTASKKKTNERLVRTPLKSPRHQRHLWGKVSEKVSVDPPVVVEGIKCGRGPRTADRRKCGLSPADWPKIFDSSPQFLHRVAVRSPRIIRGYSIPYRHVYALIWAWSPQIPVRSLSCPVRTFNRSMYETVRILSLSPRKICQKILGQSAGESPQFLLSAVRGPRPHFILALSSHLESHLDRIQLGLRETVSKGRDRHPYIPVGLFRPSHWLPHSPYP</sequence>
<protein>
    <submittedName>
        <fullName evidence="2">Uncharacterized protein</fullName>
    </submittedName>
</protein>
<evidence type="ECO:0000256" key="1">
    <source>
        <dbReference type="SAM" id="MobiDB-lite"/>
    </source>
</evidence>
<proteinExistence type="predicted"/>
<evidence type="ECO:0000313" key="3">
    <source>
        <dbReference type="Proteomes" id="UP001234178"/>
    </source>
</evidence>
<name>A0ABR0A4K0_9CRUS</name>
<dbReference type="EMBL" id="JAOYFB010000036">
    <property type="protein sequence ID" value="KAK4020056.1"/>
    <property type="molecule type" value="Genomic_DNA"/>
</dbReference>
<gene>
    <name evidence="2" type="ORF">OUZ56_002052</name>
</gene>
<keyword evidence="3" id="KW-1185">Reference proteome</keyword>
<organism evidence="2 3">
    <name type="scientific">Daphnia magna</name>
    <dbReference type="NCBI Taxonomy" id="35525"/>
    <lineage>
        <taxon>Eukaryota</taxon>
        <taxon>Metazoa</taxon>
        <taxon>Ecdysozoa</taxon>
        <taxon>Arthropoda</taxon>
        <taxon>Crustacea</taxon>
        <taxon>Branchiopoda</taxon>
        <taxon>Diplostraca</taxon>
        <taxon>Cladocera</taxon>
        <taxon>Anomopoda</taxon>
        <taxon>Daphniidae</taxon>
        <taxon>Daphnia</taxon>
    </lineage>
</organism>
<reference evidence="2 3" key="1">
    <citation type="journal article" date="2023" name="Nucleic Acids Res.">
        <title>The hologenome of Daphnia magna reveals possible DNA methylation and microbiome-mediated evolution of the host genome.</title>
        <authorList>
            <person name="Chaturvedi A."/>
            <person name="Li X."/>
            <person name="Dhandapani V."/>
            <person name="Marshall H."/>
            <person name="Kissane S."/>
            <person name="Cuenca-Cambronero M."/>
            <person name="Asole G."/>
            <person name="Calvet F."/>
            <person name="Ruiz-Romero M."/>
            <person name="Marangio P."/>
            <person name="Guigo R."/>
            <person name="Rago D."/>
            <person name="Mirbahai L."/>
            <person name="Eastwood N."/>
            <person name="Colbourne J.K."/>
            <person name="Zhou J."/>
            <person name="Mallon E."/>
            <person name="Orsini L."/>
        </authorList>
    </citation>
    <scope>NUCLEOTIDE SEQUENCE [LARGE SCALE GENOMIC DNA]</scope>
    <source>
        <strain evidence="2">LRV0_1</strain>
    </source>
</reference>
<comment type="caution">
    <text evidence="2">The sequence shown here is derived from an EMBL/GenBank/DDBJ whole genome shotgun (WGS) entry which is preliminary data.</text>
</comment>
<evidence type="ECO:0000313" key="2">
    <source>
        <dbReference type="EMBL" id="KAK4020056.1"/>
    </source>
</evidence>
<accession>A0ABR0A4K0</accession>
<dbReference type="Proteomes" id="UP001234178">
    <property type="component" value="Unassembled WGS sequence"/>
</dbReference>
<feature type="region of interest" description="Disordered" evidence="1">
    <location>
        <begin position="1"/>
        <end position="21"/>
    </location>
</feature>